<evidence type="ECO:0000259" key="2">
    <source>
        <dbReference type="Pfam" id="PF00144"/>
    </source>
</evidence>
<dbReference type="STRING" id="623280.SAMN05660226_02383"/>
<sequence length="406" mass="44085">MDMTTTHLKQGVIRINWWAITCLICWFMATSCQKNEMEPALPVIGGEETSMTTASLSAIDDSVANFMTRFDIPGASVAITKNGKLVYAKGYGYADQATSTLVDTSSLFRIASLSKFVTAVGIMTLIEDGLLDMDDTVFGSSGVLENDFFSGTYPAYVADITIKNLLHHECGGWGNSSADPAFAQPTLDVDQLISWAIANRPLITQPGTQHDYSNLGFQILGRIIEKVSGEDYVDYIQDHVLTPAGITNMQIGGTKLAEKKPNEVTYYGQSGQNPYGYANGVISRLDAAGGWIASAIDLMRLMVHVDGFSTVPDFLSPATITLMATPSPNSSYACGIRISAGAQNWFHGGSLSGTRTWMVRATNGYSWAILLNSRSTHADFSTHLDRRLVWPAINNPSTPWPTVDLF</sequence>
<evidence type="ECO:0000313" key="3">
    <source>
        <dbReference type="EMBL" id="SKB63387.1"/>
    </source>
</evidence>
<evidence type="ECO:0000256" key="1">
    <source>
        <dbReference type="SAM" id="Phobius"/>
    </source>
</evidence>
<gene>
    <name evidence="3" type="ORF">SAMN05660226_02383</name>
</gene>
<evidence type="ECO:0000313" key="4">
    <source>
        <dbReference type="Proteomes" id="UP000190541"/>
    </source>
</evidence>
<dbReference type="PANTHER" id="PTHR46825:SF9">
    <property type="entry name" value="BETA-LACTAMASE-RELATED DOMAIN-CONTAINING PROTEIN"/>
    <property type="match status" value="1"/>
</dbReference>
<protein>
    <submittedName>
        <fullName evidence="3">CubicO group peptidase, beta-lactamase class C family</fullName>
    </submittedName>
</protein>
<organism evidence="3 4">
    <name type="scientific">Parapedobacter luteus</name>
    <dbReference type="NCBI Taxonomy" id="623280"/>
    <lineage>
        <taxon>Bacteria</taxon>
        <taxon>Pseudomonadati</taxon>
        <taxon>Bacteroidota</taxon>
        <taxon>Sphingobacteriia</taxon>
        <taxon>Sphingobacteriales</taxon>
        <taxon>Sphingobacteriaceae</taxon>
        <taxon>Parapedobacter</taxon>
    </lineage>
</organism>
<dbReference type="Pfam" id="PF00144">
    <property type="entry name" value="Beta-lactamase"/>
    <property type="match status" value="1"/>
</dbReference>
<dbReference type="InterPro" id="IPR050491">
    <property type="entry name" value="AmpC-like"/>
</dbReference>
<reference evidence="3 4" key="1">
    <citation type="submission" date="2017-02" db="EMBL/GenBank/DDBJ databases">
        <authorList>
            <person name="Peterson S.W."/>
        </authorList>
    </citation>
    <scope>NUCLEOTIDE SEQUENCE [LARGE SCALE GENOMIC DNA]</scope>
    <source>
        <strain evidence="3 4">DSM 22899</strain>
    </source>
</reference>
<dbReference type="PANTHER" id="PTHR46825">
    <property type="entry name" value="D-ALANYL-D-ALANINE-CARBOXYPEPTIDASE/ENDOPEPTIDASE AMPH"/>
    <property type="match status" value="1"/>
</dbReference>
<dbReference type="Gene3D" id="3.40.710.10">
    <property type="entry name" value="DD-peptidase/beta-lactamase superfamily"/>
    <property type="match status" value="1"/>
</dbReference>
<dbReference type="EMBL" id="FUYS01000005">
    <property type="protein sequence ID" value="SKB63387.1"/>
    <property type="molecule type" value="Genomic_DNA"/>
</dbReference>
<feature type="transmembrane region" description="Helical" evidence="1">
    <location>
        <begin position="12"/>
        <end position="29"/>
    </location>
</feature>
<proteinExistence type="predicted"/>
<dbReference type="InterPro" id="IPR001466">
    <property type="entry name" value="Beta-lactam-related"/>
</dbReference>
<accession>A0A1T5CVI7</accession>
<feature type="domain" description="Beta-lactamase-related" evidence="2">
    <location>
        <begin position="60"/>
        <end position="385"/>
    </location>
</feature>
<dbReference type="AlphaFoldDB" id="A0A1T5CVI7"/>
<dbReference type="Proteomes" id="UP000190541">
    <property type="component" value="Unassembled WGS sequence"/>
</dbReference>
<keyword evidence="1" id="KW-1133">Transmembrane helix</keyword>
<dbReference type="InterPro" id="IPR012338">
    <property type="entry name" value="Beta-lactam/transpept-like"/>
</dbReference>
<dbReference type="SUPFAM" id="SSF56601">
    <property type="entry name" value="beta-lactamase/transpeptidase-like"/>
    <property type="match status" value="1"/>
</dbReference>
<keyword evidence="1" id="KW-0472">Membrane</keyword>
<name>A0A1T5CVI7_9SPHI</name>
<keyword evidence="1" id="KW-0812">Transmembrane</keyword>
<keyword evidence="4" id="KW-1185">Reference proteome</keyword>